<dbReference type="InterPro" id="IPR050300">
    <property type="entry name" value="GDXG_lipolytic_enzyme"/>
</dbReference>
<reference evidence="5" key="1">
    <citation type="submission" date="2018-09" db="EMBL/GenBank/DDBJ databases">
        <authorList>
            <person name="Zhu H."/>
        </authorList>
    </citation>
    <scope>NUCLEOTIDE SEQUENCE [LARGE SCALE GENOMIC DNA]</scope>
    <source>
        <strain evidence="5">K1R23-30</strain>
    </source>
</reference>
<dbReference type="PANTHER" id="PTHR48081:SF8">
    <property type="entry name" value="ALPHA_BETA HYDROLASE FOLD-3 DOMAIN-CONTAINING PROTEIN-RELATED"/>
    <property type="match status" value="1"/>
</dbReference>
<dbReference type="PROSITE" id="PS01173">
    <property type="entry name" value="LIPASE_GDXG_HIS"/>
    <property type="match status" value="1"/>
</dbReference>
<dbReference type="RefSeq" id="WP_119771066.1">
    <property type="nucleotide sequence ID" value="NZ_QYUO01000002.1"/>
</dbReference>
<comment type="caution">
    <text evidence="4">The sequence shown here is derived from an EMBL/GenBank/DDBJ whole genome shotgun (WGS) entry which is preliminary data.</text>
</comment>
<dbReference type="SUPFAM" id="SSF53474">
    <property type="entry name" value="alpha/beta-Hydrolases"/>
    <property type="match status" value="1"/>
</dbReference>
<accession>A0A3A3FQE2</accession>
<proteinExistence type="inferred from homology"/>
<dbReference type="InterPro" id="IPR029058">
    <property type="entry name" value="AB_hydrolase_fold"/>
</dbReference>
<dbReference type="Gene3D" id="3.40.50.1820">
    <property type="entry name" value="alpha/beta hydrolase"/>
    <property type="match status" value="1"/>
</dbReference>
<dbReference type="GO" id="GO:0016787">
    <property type="term" value="F:hydrolase activity"/>
    <property type="evidence" value="ECO:0007669"/>
    <property type="project" value="UniProtKB-KW"/>
</dbReference>
<evidence type="ECO:0000256" key="1">
    <source>
        <dbReference type="ARBA" id="ARBA00010515"/>
    </source>
</evidence>
<gene>
    <name evidence="4" type="ORF">D3871_21420</name>
</gene>
<dbReference type="PANTHER" id="PTHR48081">
    <property type="entry name" value="AB HYDROLASE SUPERFAMILY PROTEIN C4A8.06C"/>
    <property type="match status" value="1"/>
</dbReference>
<feature type="domain" description="Alpha/beta hydrolase fold-3" evidence="3">
    <location>
        <begin position="86"/>
        <end position="292"/>
    </location>
</feature>
<sequence>MLHPQAKALLDFIEQHGVPPTHTLSVEDARRFYRERRFFTQPEPAEVAEVSEHIAEGPHGAIPLRLYKPLDRSDDKAGASKLPPVLVFFHGGGWVIGDRDTHDSLCRHMANASGCAVVSVDYRLGPDHRFPAAVDDSIAATYWVRKEANRLGLDGSRLAVGGDSAGGNLAAVVAIAARDAGDLPIAFQLLIYPATDMRRTAPSHTTNGQGYLLTSDTIGYFHDHYIDDAAHDLDWRASPLLHPDLSGLPPTFLLTAGYDPLRDEGLMYSQRLSEAGNRATHICFERQIHGFITMGRVIDEANVAVELCAAQLSHHLNIK</sequence>
<protein>
    <submittedName>
        <fullName evidence="4">Alpha/beta hydrolase</fullName>
    </submittedName>
</protein>
<organism evidence="4 5">
    <name type="scientific">Noviherbaspirillum saxi</name>
    <dbReference type="NCBI Taxonomy" id="2320863"/>
    <lineage>
        <taxon>Bacteria</taxon>
        <taxon>Pseudomonadati</taxon>
        <taxon>Pseudomonadota</taxon>
        <taxon>Betaproteobacteria</taxon>
        <taxon>Burkholderiales</taxon>
        <taxon>Oxalobacteraceae</taxon>
        <taxon>Noviherbaspirillum</taxon>
    </lineage>
</organism>
<evidence type="ECO:0000313" key="5">
    <source>
        <dbReference type="Proteomes" id="UP000265955"/>
    </source>
</evidence>
<dbReference type="EMBL" id="QYUO01000002">
    <property type="protein sequence ID" value="RJF95919.1"/>
    <property type="molecule type" value="Genomic_DNA"/>
</dbReference>
<dbReference type="FunFam" id="3.40.50.1820:FF:000089">
    <property type="entry name" value="Alpha/beta hydrolase"/>
    <property type="match status" value="1"/>
</dbReference>
<evidence type="ECO:0000256" key="2">
    <source>
        <dbReference type="ARBA" id="ARBA00022801"/>
    </source>
</evidence>
<name>A0A3A3FQE2_9BURK</name>
<keyword evidence="5" id="KW-1185">Reference proteome</keyword>
<dbReference type="OrthoDB" id="9794445at2"/>
<evidence type="ECO:0000259" key="3">
    <source>
        <dbReference type="Pfam" id="PF07859"/>
    </source>
</evidence>
<dbReference type="Pfam" id="PF07859">
    <property type="entry name" value="Abhydrolase_3"/>
    <property type="match status" value="1"/>
</dbReference>
<dbReference type="AlphaFoldDB" id="A0A3A3FQE2"/>
<comment type="similarity">
    <text evidence="1">Belongs to the 'GDXG' lipolytic enzyme family.</text>
</comment>
<dbReference type="InterPro" id="IPR013094">
    <property type="entry name" value="AB_hydrolase_3"/>
</dbReference>
<dbReference type="Proteomes" id="UP000265955">
    <property type="component" value="Unassembled WGS sequence"/>
</dbReference>
<dbReference type="InterPro" id="IPR002168">
    <property type="entry name" value="Lipase_GDXG_HIS_AS"/>
</dbReference>
<evidence type="ECO:0000313" key="4">
    <source>
        <dbReference type="EMBL" id="RJF95919.1"/>
    </source>
</evidence>
<keyword evidence="2 4" id="KW-0378">Hydrolase</keyword>